<evidence type="ECO:0000313" key="1">
    <source>
        <dbReference type="Proteomes" id="UP000887540"/>
    </source>
</evidence>
<proteinExistence type="predicted"/>
<sequence length="139" mass="16053">MIPRHFSSHSKDYSDFAPKINSSPLLKKRQVDSIQKSQNPLQNINLSYLLSNLGRLGPNENCYYENGTIYEDGQPRPMTEQEKSKLNNFVGQMDSWSQKVQITASDWLRSLYMGEMFRNNSSVPPWPEMPRMPCLCSNC</sequence>
<name>A0A914EMA8_9BILA</name>
<dbReference type="WBParaSite" id="ACRNAN_scaffold873.g31486.t1">
    <property type="protein sequence ID" value="ACRNAN_scaffold873.g31486.t1"/>
    <property type="gene ID" value="ACRNAN_scaffold873.g31486"/>
</dbReference>
<dbReference type="Proteomes" id="UP000887540">
    <property type="component" value="Unplaced"/>
</dbReference>
<keyword evidence="1" id="KW-1185">Reference proteome</keyword>
<evidence type="ECO:0000313" key="2">
    <source>
        <dbReference type="WBParaSite" id="ACRNAN_scaffold873.g31486.t1"/>
    </source>
</evidence>
<dbReference type="AlphaFoldDB" id="A0A914EMA8"/>
<organism evidence="1 2">
    <name type="scientific">Acrobeloides nanus</name>
    <dbReference type="NCBI Taxonomy" id="290746"/>
    <lineage>
        <taxon>Eukaryota</taxon>
        <taxon>Metazoa</taxon>
        <taxon>Ecdysozoa</taxon>
        <taxon>Nematoda</taxon>
        <taxon>Chromadorea</taxon>
        <taxon>Rhabditida</taxon>
        <taxon>Tylenchina</taxon>
        <taxon>Cephalobomorpha</taxon>
        <taxon>Cephaloboidea</taxon>
        <taxon>Cephalobidae</taxon>
        <taxon>Acrobeloides</taxon>
    </lineage>
</organism>
<accession>A0A914EMA8</accession>
<protein>
    <submittedName>
        <fullName evidence="2">Uncharacterized protein</fullName>
    </submittedName>
</protein>
<reference evidence="2" key="1">
    <citation type="submission" date="2022-11" db="UniProtKB">
        <authorList>
            <consortium name="WormBaseParasite"/>
        </authorList>
    </citation>
    <scope>IDENTIFICATION</scope>
</reference>